<evidence type="ECO:0000256" key="1">
    <source>
        <dbReference type="ARBA" id="ARBA00007576"/>
    </source>
</evidence>
<feature type="domain" description="DUF1508" evidence="2">
    <location>
        <begin position="12"/>
        <end position="55"/>
    </location>
</feature>
<evidence type="ECO:0000313" key="3">
    <source>
        <dbReference type="EMBL" id="KTB72276.1"/>
    </source>
</evidence>
<dbReference type="AlphaFoldDB" id="A0A0W0IGK8"/>
<dbReference type="InterPro" id="IPR036913">
    <property type="entry name" value="YegP-like_sf"/>
</dbReference>
<accession>A0A0W0IGK8</accession>
<dbReference type="Gene3D" id="2.30.29.80">
    <property type="match status" value="1"/>
</dbReference>
<dbReference type="EMBL" id="LKEJ01000003">
    <property type="protein sequence ID" value="KTB72276.1"/>
    <property type="molecule type" value="Genomic_DNA"/>
</dbReference>
<sequence length="110" mass="12131">MSAKFEIFLGTNRQYYFRLKAPNGEKILASEGYTTKANCQNGIQSVKTHSPYDSNYKKLTSTNHQYYFTLNASNAQVIGTSETYTTTQSRDGGIAAVKAYAPTAPVVDLT</sequence>
<reference evidence="3 4" key="1">
    <citation type="submission" date="2015-09" db="EMBL/GenBank/DDBJ databases">
        <title>Genome sequence of ICMP 13104.</title>
        <authorList>
            <person name="Visnovsky S."/>
            <person name="Lu A."/>
            <person name="Panda P."/>
            <person name="Pitman A."/>
        </authorList>
    </citation>
    <scope>NUCLEOTIDE SEQUENCE [LARGE SCALE GENOMIC DNA]</scope>
    <source>
        <strain evidence="3 4">ICMP 13104</strain>
    </source>
</reference>
<dbReference type="Proteomes" id="UP000053048">
    <property type="component" value="Unassembled WGS sequence"/>
</dbReference>
<proteinExistence type="inferred from homology"/>
<name>A0A0W0IGK8_PSEVI</name>
<keyword evidence="4" id="KW-1185">Reference proteome</keyword>
<gene>
    <name evidence="3" type="ORF">AO067_04295</name>
</gene>
<comment type="caution">
    <text evidence="3">The sequence shown here is derived from an EMBL/GenBank/DDBJ whole genome shotgun (WGS) entry which is preliminary data.</text>
</comment>
<dbReference type="Pfam" id="PF07411">
    <property type="entry name" value="DUF1508"/>
    <property type="match status" value="2"/>
</dbReference>
<dbReference type="InterPro" id="IPR051141">
    <property type="entry name" value="UPF0339_domain"/>
</dbReference>
<evidence type="ECO:0000313" key="4">
    <source>
        <dbReference type="Proteomes" id="UP000053048"/>
    </source>
</evidence>
<dbReference type="SUPFAM" id="SSF160113">
    <property type="entry name" value="YegP-like"/>
    <property type="match status" value="2"/>
</dbReference>
<protein>
    <recommendedName>
        <fullName evidence="2">DUF1508 domain-containing protein</fullName>
    </recommendedName>
</protein>
<organism evidence="3 4">
    <name type="scientific">Pseudomonas viridiflava ICMP 13104</name>
    <dbReference type="NCBI Taxonomy" id="1198305"/>
    <lineage>
        <taxon>Bacteria</taxon>
        <taxon>Pseudomonadati</taxon>
        <taxon>Pseudomonadota</taxon>
        <taxon>Gammaproteobacteria</taxon>
        <taxon>Pseudomonadales</taxon>
        <taxon>Pseudomonadaceae</taxon>
        <taxon>Pseudomonas</taxon>
    </lineage>
</organism>
<dbReference type="PANTHER" id="PTHR40606:SF1">
    <property type="entry name" value="UPF0339 PROTEIN YEGP"/>
    <property type="match status" value="1"/>
</dbReference>
<feature type="domain" description="DUF1508" evidence="2">
    <location>
        <begin position="62"/>
        <end position="108"/>
    </location>
</feature>
<dbReference type="InterPro" id="IPR010879">
    <property type="entry name" value="DUF1508"/>
</dbReference>
<evidence type="ECO:0000259" key="2">
    <source>
        <dbReference type="Pfam" id="PF07411"/>
    </source>
</evidence>
<comment type="similarity">
    <text evidence="1">Belongs to the UPF0339 family. Duplicated subfamily.</text>
</comment>
<dbReference type="PANTHER" id="PTHR40606">
    <property type="match status" value="1"/>
</dbReference>